<dbReference type="OrthoDB" id="10579051at2759"/>
<keyword evidence="3" id="KW-1185">Reference proteome</keyword>
<protein>
    <submittedName>
        <fullName evidence="2">Uncharacterized protein</fullName>
    </submittedName>
</protein>
<dbReference type="Proteomes" id="UP000657918">
    <property type="component" value="Chromosome 4"/>
</dbReference>
<evidence type="ECO:0000313" key="2">
    <source>
        <dbReference type="EMBL" id="KAF9683853.1"/>
    </source>
</evidence>
<evidence type="ECO:0000313" key="3">
    <source>
        <dbReference type="Proteomes" id="UP000657918"/>
    </source>
</evidence>
<accession>A0A835K8B8</accession>
<comment type="caution">
    <text evidence="2">The sequence shown here is derived from an EMBL/GenBank/DDBJ whole genome shotgun (WGS) entry which is preliminary data.</text>
</comment>
<proteinExistence type="predicted"/>
<dbReference type="AlphaFoldDB" id="A0A835K8B8"/>
<sequence length="250" mass="27985">MAKFPQQNLTSDSSTGWFSRESQHPQQTNNCGTVSDHQCHGSMCGATPQKCHIPPFSANHRYKPHIHILPSSYPAHLLALVPTPKHALEAQESHQEALSCRVDEPFFYFSHLMAQLHLVTVPCSQMRQMIIKLLLVTEQPKSISSKFNMSAELRKIVLAHLSLVEDSLAASAIVHGILNPDMMGETITAQSAILESFLNNLFGSHLLQAFCHKFSLRIIEAGIEYWKYLWFHGSYDESPISGKILLLPTA</sequence>
<organism evidence="2 3">
    <name type="scientific">Salix dunnii</name>
    <dbReference type="NCBI Taxonomy" id="1413687"/>
    <lineage>
        <taxon>Eukaryota</taxon>
        <taxon>Viridiplantae</taxon>
        <taxon>Streptophyta</taxon>
        <taxon>Embryophyta</taxon>
        <taxon>Tracheophyta</taxon>
        <taxon>Spermatophyta</taxon>
        <taxon>Magnoliopsida</taxon>
        <taxon>eudicotyledons</taxon>
        <taxon>Gunneridae</taxon>
        <taxon>Pentapetalae</taxon>
        <taxon>rosids</taxon>
        <taxon>fabids</taxon>
        <taxon>Malpighiales</taxon>
        <taxon>Salicaceae</taxon>
        <taxon>Saliceae</taxon>
        <taxon>Salix</taxon>
    </lineage>
</organism>
<feature type="region of interest" description="Disordered" evidence="1">
    <location>
        <begin position="1"/>
        <end position="32"/>
    </location>
</feature>
<dbReference type="EMBL" id="JADGMS010000004">
    <property type="protein sequence ID" value="KAF9683853.1"/>
    <property type="molecule type" value="Genomic_DNA"/>
</dbReference>
<feature type="compositionally biased region" description="Polar residues" evidence="1">
    <location>
        <begin position="1"/>
        <end position="17"/>
    </location>
</feature>
<name>A0A835K8B8_9ROSI</name>
<gene>
    <name evidence="2" type="ORF">SADUNF_Sadunf04G0057200</name>
</gene>
<reference evidence="2 3" key="1">
    <citation type="submission" date="2020-10" db="EMBL/GenBank/DDBJ databases">
        <title>Plant Genome Project.</title>
        <authorList>
            <person name="Zhang R.-G."/>
        </authorList>
    </citation>
    <scope>NUCLEOTIDE SEQUENCE [LARGE SCALE GENOMIC DNA]</scope>
    <source>
        <strain evidence="2">FAFU-HL-1</strain>
        <tissue evidence="2">Leaf</tissue>
    </source>
</reference>
<evidence type="ECO:0000256" key="1">
    <source>
        <dbReference type="SAM" id="MobiDB-lite"/>
    </source>
</evidence>